<proteinExistence type="predicted"/>
<evidence type="ECO:0000313" key="2">
    <source>
        <dbReference type="Proteomes" id="UP000646365"/>
    </source>
</evidence>
<dbReference type="RefSeq" id="WP_189049771.1">
    <property type="nucleotide sequence ID" value="NZ_BMJQ01000012.1"/>
</dbReference>
<reference evidence="1" key="1">
    <citation type="journal article" date="2014" name="Int. J. Syst. Evol. Microbiol.">
        <title>Complete genome sequence of Corynebacterium casei LMG S-19264T (=DSM 44701T), isolated from a smear-ripened cheese.</title>
        <authorList>
            <consortium name="US DOE Joint Genome Institute (JGI-PGF)"/>
            <person name="Walter F."/>
            <person name="Albersmeier A."/>
            <person name="Kalinowski J."/>
            <person name="Ruckert C."/>
        </authorList>
    </citation>
    <scope>NUCLEOTIDE SEQUENCE</scope>
    <source>
        <strain evidence="1">CGMCC 1.15725</strain>
    </source>
</reference>
<name>A0A8J2YXB5_9PROT</name>
<dbReference type="AlphaFoldDB" id="A0A8J2YXB5"/>
<dbReference type="Proteomes" id="UP000646365">
    <property type="component" value="Unassembled WGS sequence"/>
</dbReference>
<gene>
    <name evidence="1" type="ORF">GCM10011611_43850</name>
</gene>
<reference evidence="1" key="2">
    <citation type="submission" date="2020-09" db="EMBL/GenBank/DDBJ databases">
        <authorList>
            <person name="Sun Q."/>
            <person name="Zhou Y."/>
        </authorList>
    </citation>
    <scope>NUCLEOTIDE SEQUENCE</scope>
    <source>
        <strain evidence="1">CGMCC 1.15725</strain>
    </source>
</reference>
<protein>
    <submittedName>
        <fullName evidence="1">Uncharacterized protein</fullName>
    </submittedName>
</protein>
<dbReference type="EMBL" id="BMJQ01000012">
    <property type="protein sequence ID" value="GGF32897.1"/>
    <property type="molecule type" value="Genomic_DNA"/>
</dbReference>
<sequence length="66" mass="7483">MSATKDLEQILSDSARLEAMESQVREHEAFASKMASFGLMTGQRYNVVPEDTTRGQYKRIATMLVR</sequence>
<keyword evidence="2" id="KW-1185">Reference proteome</keyword>
<organism evidence="1 2">
    <name type="scientific">Aliidongia dinghuensis</name>
    <dbReference type="NCBI Taxonomy" id="1867774"/>
    <lineage>
        <taxon>Bacteria</taxon>
        <taxon>Pseudomonadati</taxon>
        <taxon>Pseudomonadota</taxon>
        <taxon>Alphaproteobacteria</taxon>
        <taxon>Rhodospirillales</taxon>
        <taxon>Dongiaceae</taxon>
        <taxon>Aliidongia</taxon>
    </lineage>
</organism>
<comment type="caution">
    <text evidence="1">The sequence shown here is derived from an EMBL/GenBank/DDBJ whole genome shotgun (WGS) entry which is preliminary data.</text>
</comment>
<evidence type="ECO:0000313" key="1">
    <source>
        <dbReference type="EMBL" id="GGF32897.1"/>
    </source>
</evidence>
<accession>A0A8J2YXB5</accession>